<evidence type="ECO:0000256" key="2">
    <source>
        <dbReference type="ARBA" id="ARBA00023002"/>
    </source>
</evidence>
<protein>
    <submittedName>
        <fullName evidence="4">Short-chain dehydrogenase/reductase</fullName>
    </submittedName>
</protein>
<dbReference type="SUPFAM" id="SSF51735">
    <property type="entry name" value="NAD(P)-binding Rossmann-fold domains"/>
    <property type="match status" value="1"/>
</dbReference>
<keyword evidence="5" id="KW-1185">Reference proteome</keyword>
<dbReference type="Proteomes" id="UP000642673">
    <property type="component" value="Unassembled WGS sequence"/>
</dbReference>
<dbReference type="InterPro" id="IPR036291">
    <property type="entry name" value="NAD(P)-bd_dom_sf"/>
</dbReference>
<reference evidence="5" key="1">
    <citation type="journal article" date="2019" name="Int. J. Syst. Evol. Microbiol.">
        <title>The Global Catalogue of Microorganisms (GCM) 10K type strain sequencing project: providing services to taxonomists for standard genome sequencing and annotation.</title>
        <authorList>
            <consortium name="The Broad Institute Genomics Platform"/>
            <consortium name="The Broad Institute Genome Sequencing Center for Infectious Disease"/>
            <person name="Wu L."/>
            <person name="Ma J."/>
        </authorList>
    </citation>
    <scope>NUCLEOTIDE SEQUENCE [LARGE SCALE GENOMIC DNA]</scope>
    <source>
        <strain evidence="5">JCM 4738</strain>
    </source>
</reference>
<dbReference type="InterPro" id="IPR002347">
    <property type="entry name" value="SDR_fam"/>
</dbReference>
<comment type="caution">
    <text evidence="4">The sequence shown here is derived from an EMBL/GenBank/DDBJ whole genome shotgun (WGS) entry which is preliminary data.</text>
</comment>
<dbReference type="InterPro" id="IPR051911">
    <property type="entry name" value="SDR_oxidoreductase"/>
</dbReference>
<dbReference type="Gene3D" id="3.40.50.720">
    <property type="entry name" value="NAD(P)-binding Rossmann-like Domain"/>
    <property type="match status" value="1"/>
</dbReference>
<proteinExistence type="inferred from homology"/>
<keyword evidence="2" id="KW-0560">Oxidoreductase</keyword>
<dbReference type="PRINTS" id="PR00081">
    <property type="entry name" value="GDHRDH"/>
</dbReference>
<dbReference type="NCBIfam" id="NF004824">
    <property type="entry name" value="PRK06180.1"/>
    <property type="match status" value="1"/>
</dbReference>
<accession>A0ABQ3ET47</accession>
<dbReference type="RefSeq" id="WP_190184074.1">
    <property type="nucleotide sequence ID" value="NZ_BMVP01000003.1"/>
</dbReference>
<evidence type="ECO:0000313" key="5">
    <source>
        <dbReference type="Proteomes" id="UP000642673"/>
    </source>
</evidence>
<evidence type="ECO:0000256" key="1">
    <source>
        <dbReference type="ARBA" id="ARBA00006484"/>
    </source>
</evidence>
<dbReference type="InterPro" id="IPR020904">
    <property type="entry name" value="Sc_DH/Rdtase_CS"/>
</dbReference>
<dbReference type="PRINTS" id="PR00080">
    <property type="entry name" value="SDRFAMILY"/>
</dbReference>
<evidence type="ECO:0000256" key="3">
    <source>
        <dbReference type="RuleBase" id="RU000363"/>
    </source>
</evidence>
<organism evidence="4 5">
    <name type="scientific">Streptomyces cirratus</name>
    <dbReference type="NCBI Taxonomy" id="68187"/>
    <lineage>
        <taxon>Bacteria</taxon>
        <taxon>Bacillati</taxon>
        <taxon>Actinomycetota</taxon>
        <taxon>Actinomycetes</taxon>
        <taxon>Kitasatosporales</taxon>
        <taxon>Streptomycetaceae</taxon>
        <taxon>Streptomyces</taxon>
    </lineage>
</organism>
<sequence length="287" mass="29513">MSTQFPTGAPEGRVWLITGASSGFGLILAEAALAAGDTVVAAARRTGTLNALAAEHPGRLVPLALDVTDTARAEEAVGGVVDRFGRIDVLVNNAGRGLVGAVEEASDTELRELMDLHFFGPAALLRAALPHMRSRKSGAVVQMSSMGGRLAFPGVGAYCATKFALEGLTEALAAEVAPFGIKVLIVEPGSFRTSFAGGGALRSTTPLPAYEDIVGPVRVGLPASDGHQPGDPVKAVAAILAALDAPQTPLRLVLGNDAVEFIRAHADAVRAEADVWESVSRGTDFDA</sequence>
<comment type="similarity">
    <text evidence="1 3">Belongs to the short-chain dehydrogenases/reductases (SDR) family.</text>
</comment>
<dbReference type="CDD" id="cd05374">
    <property type="entry name" value="17beta-HSD-like_SDR_c"/>
    <property type="match status" value="1"/>
</dbReference>
<dbReference type="PROSITE" id="PS00061">
    <property type="entry name" value="ADH_SHORT"/>
    <property type="match status" value="1"/>
</dbReference>
<dbReference type="PANTHER" id="PTHR43976">
    <property type="entry name" value="SHORT CHAIN DEHYDROGENASE"/>
    <property type="match status" value="1"/>
</dbReference>
<dbReference type="EMBL" id="BMVP01000003">
    <property type="protein sequence ID" value="GHB53517.1"/>
    <property type="molecule type" value="Genomic_DNA"/>
</dbReference>
<gene>
    <name evidence="4" type="ORF">GCM10010347_24470</name>
</gene>
<dbReference type="Pfam" id="PF00106">
    <property type="entry name" value="adh_short"/>
    <property type="match status" value="1"/>
</dbReference>
<dbReference type="PANTHER" id="PTHR43976:SF16">
    <property type="entry name" value="SHORT-CHAIN DEHYDROGENASE_REDUCTASE FAMILY PROTEIN"/>
    <property type="match status" value="1"/>
</dbReference>
<name>A0ABQ3ET47_9ACTN</name>
<evidence type="ECO:0000313" key="4">
    <source>
        <dbReference type="EMBL" id="GHB53517.1"/>
    </source>
</evidence>